<sequence length="72" mass="8479">MIKLIQRPIQSCHLQALSSVILNTEVKESPRLRFQTVASEMSVYRDSVHEEIEYHMFNHFCGHMLPVRFFDG</sequence>
<accession>A0ABM8YZC7</accession>
<name>A0ABM8YZC7_9PROT</name>
<protein>
    <submittedName>
        <fullName evidence="1">Uncharacterized protein</fullName>
    </submittedName>
</protein>
<dbReference type="Proteomes" id="UP000839052">
    <property type="component" value="Chromosome"/>
</dbReference>
<gene>
    <name evidence="1" type="ORF">NTG6680_1630</name>
</gene>
<dbReference type="EMBL" id="OU912926">
    <property type="protein sequence ID" value="CAG9932883.1"/>
    <property type="molecule type" value="Genomic_DNA"/>
</dbReference>
<evidence type="ECO:0000313" key="2">
    <source>
        <dbReference type="Proteomes" id="UP000839052"/>
    </source>
</evidence>
<proteinExistence type="predicted"/>
<organism evidence="1 2">
    <name type="scientific">Candidatus Nitrotoga arctica</name>
    <dbReference type="NCBI Taxonomy" id="453162"/>
    <lineage>
        <taxon>Bacteria</taxon>
        <taxon>Pseudomonadati</taxon>
        <taxon>Pseudomonadota</taxon>
        <taxon>Betaproteobacteria</taxon>
        <taxon>Nitrosomonadales</taxon>
        <taxon>Gallionellaceae</taxon>
        <taxon>Candidatus Nitrotoga</taxon>
    </lineage>
</organism>
<keyword evidence="2" id="KW-1185">Reference proteome</keyword>
<evidence type="ECO:0000313" key="1">
    <source>
        <dbReference type="EMBL" id="CAG9932883.1"/>
    </source>
</evidence>
<reference evidence="1 2" key="1">
    <citation type="submission" date="2021-10" db="EMBL/GenBank/DDBJ databases">
        <authorList>
            <person name="Koch H."/>
        </authorList>
    </citation>
    <scope>NUCLEOTIDE SEQUENCE [LARGE SCALE GENOMIC DNA]</scope>
    <source>
        <strain evidence="1">6680</strain>
    </source>
</reference>